<feature type="transmembrane region" description="Helical" evidence="10">
    <location>
        <begin position="141"/>
        <end position="161"/>
    </location>
</feature>
<feature type="transmembrane region" description="Helical" evidence="10">
    <location>
        <begin position="318"/>
        <end position="344"/>
    </location>
</feature>
<dbReference type="InterPro" id="IPR020846">
    <property type="entry name" value="MFS_dom"/>
</dbReference>
<feature type="transmembrane region" description="Helical" evidence="10">
    <location>
        <begin position="42"/>
        <end position="62"/>
    </location>
</feature>
<dbReference type="InterPro" id="IPR011701">
    <property type="entry name" value="MFS"/>
</dbReference>
<evidence type="ECO:0000256" key="5">
    <source>
        <dbReference type="ARBA" id="ARBA00022989"/>
    </source>
</evidence>
<keyword evidence="6 10" id="KW-0472">Membrane</keyword>
<dbReference type="Gene3D" id="1.20.1250.20">
    <property type="entry name" value="MFS general substrate transporter like domains"/>
    <property type="match status" value="1"/>
</dbReference>
<feature type="transmembrane region" description="Helical" evidence="10">
    <location>
        <begin position="262"/>
        <end position="282"/>
    </location>
</feature>
<feature type="transmembrane region" description="Helical" evidence="10">
    <location>
        <begin position="356"/>
        <end position="375"/>
    </location>
</feature>
<feature type="transmembrane region" description="Helical" evidence="10">
    <location>
        <begin position="7"/>
        <end position="30"/>
    </location>
</feature>
<dbReference type="GO" id="GO:0022857">
    <property type="term" value="F:transmembrane transporter activity"/>
    <property type="evidence" value="ECO:0007669"/>
    <property type="project" value="InterPro"/>
</dbReference>
<dbReference type="EMBL" id="LN483070">
    <property type="protein sequence ID" value="CEA08288.1"/>
    <property type="molecule type" value="Genomic_DNA"/>
</dbReference>
<keyword evidence="5 10" id="KW-1133">Transmembrane helix</keyword>
<dbReference type="PROSITE" id="PS50850">
    <property type="entry name" value="MFS"/>
    <property type="match status" value="1"/>
</dbReference>
<feature type="transmembrane region" description="Helical" evidence="10">
    <location>
        <begin position="228"/>
        <end position="250"/>
    </location>
</feature>
<dbReference type="CDD" id="cd06173">
    <property type="entry name" value="MFS_MefA_like"/>
    <property type="match status" value="1"/>
</dbReference>
<evidence type="ECO:0000256" key="6">
    <source>
        <dbReference type="ARBA" id="ARBA00023136"/>
    </source>
</evidence>
<evidence type="ECO:0000256" key="4">
    <source>
        <dbReference type="ARBA" id="ARBA00022692"/>
    </source>
</evidence>
<dbReference type="PATRIC" id="fig|1461584.3.peg.1616"/>
<dbReference type="Pfam" id="PF07690">
    <property type="entry name" value="MFS_1"/>
    <property type="match status" value="1"/>
</dbReference>
<organism evidence="12">
    <name type="scientific">Arthrobacter saudimassiliensis</name>
    <dbReference type="NCBI Taxonomy" id="1461584"/>
    <lineage>
        <taxon>Bacteria</taxon>
        <taxon>Bacillati</taxon>
        <taxon>Actinomycetota</taxon>
        <taxon>Actinomycetes</taxon>
        <taxon>Micrococcales</taxon>
        <taxon>Micrococcaceae</taxon>
        <taxon>Arthrobacter</taxon>
    </lineage>
</organism>
<protein>
    <recommendedName>
        <fullName evidence="8">Multidrug efflux pump Tap</fullName>
    </recommendedName>
</protein>
<evidence type="ECO:0000256" key="2">
    <source>
        <dbReference type="ARBA" id="ARBA00022448"/>
    </source>
</evidence>
<comment type="similarity">
    <text evidence="7">Belongs to the major facilitator superfamily. Drug:H(+) antiporter-3 (DHA3) (TC 2.A.1.21) family.</text>
</comment>
<dbReference type="AlphaFoldDB" id="A0A078MLX4"/>
<name>A0A078MLX4_9MICC</name>
<proteinExistence type="inferred from homology"/>
<dbReference type="SUPFAM" id="SSF103473">
    <property type="entry name" value="MFS general substrate transporter"/>
    <property type="match status" value="1"/>
</dbReference>
<keyword evidence="2" id="KW-0813">Transport</keyword>
<evidence type="ECO:0000256" key="9">
    <source>
        <dbReference type="SAM" id="MobiDB-lite"/>
    </source>
</evidence>
<evidence type="ECO:0000256" key="8">
    <source>
        <dbReference type="ARBA" id="ARBA00040914"/>
    </source>
</evidence>
<dbReference type="PANTHER" id="PTHR23513:SF9">
    <property type="entry name" value="ENTEROBACTIN EXPORTER ENTS"/>
    <property type="match status" value="1"/>
</dbReference>
<dbReference type="InterPro" id="IPR036259">
    <property type="entry name" value="MFS_trans_sf"/>
</dbReference>
<accession>A0A078MLX4</accession>
<feature type="transmembrane region" description="Helical" evidence="10">
    <location>
        <begin position="74"/>
        <end position="92"/>
    </location>
</feature>
<feature type="region of interest" description="Disordered" evidence="9">
    <location>
        <begin position="410"/>
        <end position="434"/>
    </location>
</feature>
<comment type="subcellular location">
    <subcellularLocation>
        <location evidence="1">Cell inner membrane</location>
        <topology evidence="1">Multi-pass membrane protein</topology>
    </subcellularLocation>
</comment>
<sequence>MSTIPAAYLGSHALSILGNSIAAVALPLIILQATGSALNTGVVAASAAMPAVLAGVLGGALIDRFNRRTVSVTADLVSAAAVAALPLVDLLWGLNLGWFVLLGIIGALGDVPGMTAREALLPAVVRHSGVAAERLVGLREALAALMIVVGPAAAGTLMSMFSGSTVLWITAATSLAAALLTLVLPHEAGDAVDARAIPSADPTVAAGTVPAGPLEVLAGWRFLRSSPVMAALTVVALASVAVLAALQGVILPVHFHLAGNAGLLGFVLSALAAGTLVGAGLYAGLGSRGTKRGWFAAGTVGAAVGVVLIAPLPAPGLIVGAAVVVGAGSGVLGAVTGVLTLDFVPDAVRGRVMGTQNAVLMVAGPLGVLGGALIIEAAGPTTAAVAVAGLWLAAAVAALICRPLRRLEPDPAAEPRNVGQDRVNQEGAAAVEEQ</sequence>
<dbReference type="PANTHER" id="PTHR23513">
    <property type="entry name" value="INTEGRAL MEMBRANE EFFLUX PROTEIN-RELATED"/>
    <property type="match status" value="1"/>
</dbReference>
<reference evidence="12" key="1">
    <citation type="submission" date="2014-07" db="EMBL/GenBank/DDBJ databases">
        <authorList>
            <person name="Urmite Genomes Urmite Genomes"/>
        </authorList>
    </citation>
    <scope>NUCLEOTIDE SEQUENCE</scope>
    <source>
        <strain evidence="12">11W110_air</strain>
    </source>
</reference>
<gene>
    <name evidence="12" type="ORF">BN1051_01628</name>
</gene>
<feature type="transmembrane region" description="Helical" evidence="10">
    <location>
        <begin position="294"/>
        <end position="312"/>
    </location>
</feature>
<feature type="transmembrane region" description="Helical" evidence="10">
    <location>
        <begin position="167"/>
        <end position="185"/>
    </location>
</feature>
<evidence type="ECO:0000259" key="11">
    <source>
        <dbReference type="PROSITE" id="PS50850"/>
    </source>
</evidence>
<dbReference type="GO" id="GO:0005886">
    <property type="term" value="C:plasma membrane"/>
    <property type="evidence" value="ECO:0007669"/>
    <property type="project" value="UniProtKB-SubCell"/>
</dbReference>
<keyword evidence="4 10" id="KW-0812">Transmembrane</keyword>
<evidence type="ECO:0000313" key="12">
    <source>
        <dbReference type="EMBL" id="CEA08288.1"/>
    </source>
</evidence>
<evidence type="ECO:0000256" key="1">
    <source>
        <dbReference type="ARBA" id="ARBA00004429"/>
    </source>
</evidence>
<evidence type="ECO:0000256" key="7">
    <source>
        <dbReference type="ARBA" id="ARBA00038075"/>
    </source>
</evidence>
<keyword evidence="3" id="KW-1003">Cell membrane</keyword>
<evidence type="ECO:0000256" key="10">
    <source>
        <dbReference type="SAM" id="Phobius"/>
    </source>
</evidence>
<feature type="domain" description="Major facilitator superfamily (MFS) profile" evidence="11">
    <location>
        <begin position="1"/>
        <end position="406"/>
    </location>
</feature>
<feature type="transmembrane region" description="Helical" evidence="10">
    <location>
        <begin position="98"/>
        <end position="120"/>
    </location>
</feature>
<evidence type="ECO:0000256" key="3">
    <source>
        <dbReference type="ARBA" id="ARBA00022475"/>
    </source>
</evidence>
<feature type="transmembrane region" description="Helical" evidence="10">
    <location>
        <begin position="381"/>
        <end position="401"/>
    </location>
</feature>